<dbReference type="PANTHER" id="PTHR43296">
    <property type="entry name" value="PEROXISOMAL 2,4-DIENOYL-COA REDUCTASE"/>
    <property type="match status" value="1"/>
</dbReference>
<reference evidence="6" key="2">
    <citation type="journal article" date="2023" name="Proc. Natl. Acad. Sci. U.S.A.">
        <title>A global phylogenomic analysis of the shiitake genus Lentinula.</title>
        <authorList>
            <person name="Sierra-Patev S."/>
            <person name="Min B."/>
            <person name="Naranjo-Ortiz M."/>
            <person name="Looney B."/>
            <person name="Konkel Z."/>
            <person name="Slot J.C."/>
            <person name="Sakamoto Y."/>
            <person name="Steenwyk J.L."/>
            <person name="Rokas A."/>
            <person name="Carro J."/>
            <person name="Camarero S."/>
            <person name="Ferreira P."/>
            <person name="Molpeceres G."/>
            <person name="Ruiz-Duenas F.J."/>
            <person name="Serrano A."/>
            <person name="Henrissat B."/>
            <person name="Drula E."/>
            <person name="Hughes K.W."/>
            <person name="Mata J.L."/>
            <person name="Ishikawa N.K."/>
            <person name="Vargas-Isla R."/>
            <person name="Ushijima S."/>
            <person name="Smith C.A."/>
            <person name="Donoghue J."/>
            <person name="Ahrendt S."/>
            <person name="Andreopoulos W."/>
            <person name="He G."/>
            <person name="LaButti K."/>
            <person name="Lipzen A."/>
            <person name="Ng V."/>
            <person name="Riley R."/>
            <person name="Sandor L."/>
            <person name="Barry K."/>
            <person name="Martinez A.T."/>
            <person name="Xiao Y."/>
            <person name="Gibbons J.G."/>
            <person name="Terashima K."/>
            <person name="Grigoriev I.V."/>
            <person name="Hibbett D."/>
        </authorList>
    </citation>
    <scope>NUCLEOTIDE SEQUENCE</scope>
    <source>
        <strain evidence="6">ET3784</strain>
    </source>
</reference>
<dbReference type="InterPro" id="IPR002347">
    <property type="entry name" value="SDR_fam"/>
</dbReference>
<protein>
    <recommendedName>
        <fullName evidence="3">2,4-dienoyl-CoA reductase [(3E)-enoyl-CoA-producing]</fullName>
        <ecNumber evidence="3">1.3.1.124</ecNumber>
    </recommendedName>
</protein>
<dbReference type="PRINTS" id="PR00081">
    <property type="entry name" value="GDHRDH"/>
</dbReference>
<gene>
    <name evidence="6" type="ORF">DFJ43DRAFT_1155663</name>
</gene>
<dbReference type="PANTHER" id="PTHR43296:SF2">
    <property type="entry name" value="PEROXISOMAL 2,4-DIENOYL-COA REDUCTASE [(3E)-ENOYL-COA-PRODUCING]"/>
    <property type="match status" value="1"/>
</dbReference>
<dbReference type="Proteomes" id="UP001176059">
    <property type="component" value="Unassembled WGS sequence"/>
</dbReference>
<reference evidence="6" key="1">
    <citation type="submission" date="2022-08" db="EMBL/GenBank/DDBJ databases">
        <authorList>
            <consortium name="DOE Joint Genome Institute"/>
            <person name="Min B."/>
            <person name="Sierra-Patev S."/>
            <person name="Naranjo-Ortiz M."/>
            <person name="Looney B."/>
            <person name="Konkel Z."/>
            <person name="Slot J.C."/>
            <person name="Sakamoto Y."/>
            <person name="Steenwyk J.L."/>
            <person name="Rokas A."/>
            <person name="Carro J."/>
            <person name="Camarero S."/>
            <person name="Ferreira P."/>
            <person name="Molpeceres G."/>
            <person name="Ruiz-duenas F.J."/>
            <person name="Serrano A."/>
            <person name="Henrissat B."/>
            <person name="Drula E."/>
            <person name="Hughes K.W."/>
            <person name="Mata J.L."/>
            <person name="Ishikawa N.K."/>
            <person name="Vargas-Isla R."/>
            <person name="Ushijima S."/>
            <person name="Smith C.A."/>
            <person name="Ahrendt S."/>
            <person name="Andreopoulos W."/>
            <person name="He G."/>
            <person name="LaButti K."/>
            <person name="Lipzen A."/>
            <person name="Ng V."/>
            <person name="Riley R."/>
            <person name="Sandor L."/>
            <person name="Barry K."/>
            <person name="Martinez A.T."/>
            <person name="Xiao Y."/>
            <person name="Gibbons J.G."/>
            <person name="Terashima K."/>
            <person name="Hibbett D.S."/>
            <person name="Grigoriev I.V."/>
        </authorList>
    </citation>
    <scope>NUCLEOTIDE SEQUENCE</scope>
    <source>
        <strain evidence="6">ET3784</strain>
    </source>
</reference>
<accession>A0AA38JL47</accession>
<dbReference type="CDD" id="cd05369">
    <property type="entry name" value="TER_DECR_SDR_a"/>
    <property type="match status" value="1"/>
</dbReference>
<name>A0AA38JL47_9AGAR</name>
<dbReference type="GO" id="GO:0009062">
    <property type="term" value="P:fatty acid catabolic process"/>
    <property type="evidence" value="ECO:0007669"/>
    <property type="project" value="InterPro"/>
</dbReference>
<evidence type="ECO:0000256" key="3">
    <source>
        <dbReference type="ARBA" id="ARBA00026117"/>
    </source>
</evidence>
<dbReference type="EC" id="1.3.1.124" evidence="3"/>
<comment type="catalytic activity">
    <reaction evidence="5">
        <text>a (2E,4Z)-dienoyl-CoA + NADPH + H(+) = a 4,5-saturated-(3E)-enoyl-CoA + NADP(+)</text>
        <dbReference type="Rhea" id="RHEA:61892"/>
        <dbReference type="ChEBI" id="CHEBI:15378"/>
        <dbReference type="ChEBI" id="CHEBI:57783"/>
        <dbReference type="ChEBI" id="CHEBI:58349"/>
        <dbReference type="ChEBI" id="CHEBI:85099"/>
        <dbReference type="ChEBI" id="CHEBI:85493"/>
        <dbReference type="EC" id="1.3.1.124"/>
    </reaction>
</comment>
<comment type="catalytic activity">
    <reaction evidence="4">
        <text>a (2E,4E)-dienoyl-CoA + NADPH + H(+) = a 4,5-saturated-(3E)-enoyl-CoA + NADP(+)</text>
        <dbReference type="Rhea" id="RHEA:45912"/>
        <dbReference type="ChEBI" id="CHEBI:15378"/>
        <dbReference type="ChEBI" id="CHEBI:57783"/>
        <dbReference type="ChEBI" id="CHEBI:58349"/>
        <dbReference type="ChEBI" id="CHEBI:85101"/>
        <dbReference type="ChEBI" id="CHEBI:85493"/>
        <dbReference type="EC" id="1.3.1.124"/>
    </reaction>
</comment>
<dbReference type="FunFam" id="3.40.50.720:FF:000084">
    <property type="entry name" value="Short-chain dehydrogenase reductase"/>
    <property type="match status" value="1"/>
</dbReference>
<organism evidence="6 7">
    <name type="scientific">Lentinula guzmanii</name>
    <dbReference type="NCBI Taxonomy" id="2804957"/>
    <lineage>
        <taxon>Eukaryota</taxon>
        <taxon>Fungi</taxon>
        <taxon>Dikarya</taxon>
        <taxon>Basidiomycota</taxon>
        <taxon>Agaricomycotina</taxon>
        <taxon>Agaricomycetes</taxon>
        <taxon>Agaricomycetidae</taxon>
        <taxon>Agaricales</taxon>
        <taxon>Marasmiineae</taxon>
        <taxon>Omphalotaceae</taxon>
        <taxon>Lentinula</taxon>
    </lineage>
</organism>
<evidence type="ECO:0000256" key="4">
    <source>
        <dbReference type="ARBA" id="ARBA00048009"/>
    </source>
</evidence>
<dbReference type="InterPro" id="IPR036291">
    <property type="entry name" value="NAD(P)-bd_dom_sf"/>
</dbReference>
<dbReference type="EMBL" id="JANVFO010000031">
    <property type="protein sequence ID" value="KAJ3731421.1"/>
    <property type="molecule type" value="Genomic_DNA"/>
</dbReference>
<keyword evidence="1" id="KW-0521">NADP</keyword>
<evidence type="ECO:0000313" key="7">
    <source>
        <dbReference type="Proteomes" id="UP001176059"/>
    </source>
</evidence>
<dbReference type="Gene3D" id="3.40.50.720">
    <property type="entry name" value="NAD(P)-binding Rossmann-like Domain"/>
    <property type="match status" value="1"/>
</dbReference>
<sequence>MASHTYVATLKDSTTVFKNDIFQGKILFCTGGGSGICRGMTEAVMRHGADAVIVGRKLDRLTQTAKELSAATGRTCIPAQADVRQPKMLQEAVNKTIERFGKIDFVICGAAGNFLAPISGLSENAFKTVMEIDTLGTFNTIKATIPHVRQSKGSYIHVSATLHYKATPYQVHVSSAKAAVDALSAVLAVEEGPHGVRSNVIAPGPIGGTEGMQRLSNIADGNSSRLPLGRVGDIKDVANATVFLFSEAASYITGQVVVVDGAMEHMRHFQFPYPQAVLDPGSVQKMIQGKL</sequence>
<keyword evidence="7" id="KW-1185">Reference proteome</keyword>
<dbReference type="Pfam" id="PF13561">
    <property type="entry name" value="adh_short_C2"/>
    <property type="match status" value="1"/>
</dbReference>
<evidence type="ECO:0000313" key="6">
    <source>
        <dbReference type="EMBL" id="KAJ3731421.1"/>
    </source>
</evidence>
<dbReference type="InterPro" id="IPR045017">
    <property type="entry name" value="DECR2-like"/>
</dbReference>
<dbReference type="GO" id="GO:0005777">
    <property type="term" value="C:peroxisome"/>
    <property type="evidence" value="ECO:0007669"/>
    <property type="project" value="TreeGrafter"/>
</dbReference>
<proteinExistence type="predicted"/>
<evidence type="ECO:0000256" key="2">
    <source>
        <dbReference type="ARBA" id="ARBA00023002"/>
    </source>
</evidence>
<dbReference type="SUPFAM" id="SSF51735">
    <property type="entry name" value="NAD(P)-binding Rossmann-fold domains"/>
    <property type="match status" value="1"/>
</dbReference>
<dbReference type="GO" id="GO:0008670">
    <property type="term" value="F:2,4-dienoyl-CoA reductase (NADPH) activity"/>
    <property type="evidence" value="ECO:0007669"/>
    <property type="project" value="InterPro"/>
</dbReference>
<evidence type="ECO:0000256" key="1">
    <source>
        <dbReference type="ARBA" id="ARBA00022857"/>
    </source>
</evidence>
<evidence type="ECO:0000256" key="5">
    <source>
        <dbReference type="ARBA" id="ARBA00048340"/>
    </source>
</evidence>
<dbReference type="AlphaFoldDB" id="A0AA38JL47"/>
<keyword evidence="2" id="KW-0560">Oxidoreductase</keyword>
<comment type="caution">
    <text evidence="6">The sequence shown here is derived from an EMBL/GenBank/DDBJ whole genome shotgun (WGS) entry which is preliminary data.</text>
</comment>